<organism evidence="2 3">
    <name type="scientific">Ornithinibacillus halophilus</name>
    <dbReference type="NCBI Taxonomy" id="930117"/>
    <lineage>
        <taxon>Bacteria</taxon>
        <taxon>Bacillati</taxon>
        <taxon>Bacillota</taxon>
        <taxon>Bacilli</taxon>
        <taxon>Bacillales</taxon>
        <taxon>Bacillaceae</taxon>
        <taxon>Ornithinibacillus</taxon>
    </lineage>
</organism>
<keyword evidence="3" id="KW-1185">Reference proteome</keyword>
<keyword evidence="1" id="KW-0812">Transmembrane</keyword>
<sequence length="52" mass="6067">MPSCTSLYYSYFLLIISVPDINIFTYFSNYYPSIPQEHPPIQQTACPLVVYK</sequence>
<feature type="transmembrane region" description="Helical" evidence="1">
    <location>
        <begin position="6"/>
        <end position="27"/>
    </location>
</feature>
<name>A0A1M5JAT3_9BACI</name>
<dbReference type="Proteomes" id="UP000183988">
    <property type="component" value="Unassembled WGS sequence"/>
</dbReference>
<evidence type="ECO:0000256" key="1">
    <source>
        <dbReference type="SAM" id="Phobius"/>
    </source>
</evidence>
<proteinExistence type="predicted"/>
<evidence type="ECO:0000313" key="3">
    <source>
        <dbReference type="Proteomes" id="UP000183988"/>
    </source>
</evidence>
<reference evidence="2 3" key="1">
    <citation type="submission" date="2016-11" db="EMBL/GenBank/DDBJ databases">
        <authorList>
            <person name="Jaros S."/>
            <person name="Januszkiewicz K."/>
            <person name="Wedrychowicz H."/>
        </authorList>
    </citation>
    <scope>NUCLEOTIDE SEQUENCE [LARGE SCALE GENOMIC DNA]</scope>
    <source>
        <strain evidence="2 3">IBRC-M 10683</strain>
    </source>
</reference>
<dbReference type="EMBL" id="FQVW01000029">
    <property type="protein sequence ID" value="SHG37678.1"/>
    <property type="molecule type" value="Genomic_DNA"/>
</dbReference>
<gene>
    <name evidence="2" type="ORF">SAMN05216225_102915</name>
</gene>
<keyword evidence="1" id="KW-1133">Transmembrane helix</keyword>
<evidence type="ECO:0000313" key="2">
    <source>
        <dbReference type="EMBL" id="SHG37678.1"/>
    </source>
</evidence>
<dbReference type="STRING" id="930117.SAMN05216225_102915"/>
<dbReference type="AlphaFoldDB" id="A0A1M5JAT3"/>
<protein>
    <submittedName>
        <fullName evidence="2">Uncharacterized protein</fullName>
    </submittedName>
</protein>
<accession>A0A1M5JAT3</accession>
<keyword evidence="1" id="KW-0472">Membrane</keyword>